<dbReference type="Proteomes" id="UP000298355">
    <property type="component" value="Unassembled WGS sequence"/>
</dbReference>
<keyword evidence="3" id="KW-1185">Reference proteome</keyword>
<feature type="transmembrane region" description="Helical" evidence="1">
    <location>
        <begin position="65"/>
        <end position="85"/>
    </location>
</feature>
<evidence type="ECO:0000256" key="1">
    <source>
        <dbReference type="SAM" id="Phobius"/>
    </source>
</evidence>
<feature type="transmembrane region" description="Helical" evidence="1">
    <location>
        <begin position="100"/>
        <end position="127"/>
    </location>
</feature>
<keyword evidence="1" id="KW-1133">Transmembrane helix</keyword>
<dbReference type="EMBL" id="SOGJ01000002">
    <property type="protein sequence ID" value="TFD02110.1"/>
    <property type="molecule type" value="Genomic_DNA"/>
</dbReference>
<keyword evidence="1" id="KW-0472">Membrane</keyword>
<keyword evidence="1" id="KW-0812">Transmembrane</keyword>
<evidence type="ECO:0000313" key="3">
    <source>
        <dbReference type="Proteomes" id="UP000298355"/>
    </source>
</evidence>
<protein>
    <submittedName>
        <fullName evidence="2">Uncharacterized protein</fullName>
    </submittedName>
</protein>
<name>A0ABY2JAY1_9MICO</name>
<gene>
    <name evidence="2" type="ORF">E3O65_00040</name>
</gene>
<sequence length="306" mass="32366">MAVAALMLVCAMISIGGVLLDPQQILGAPAWLKPLKFSLSILLYVTTWAWLIAHLPKWRRITHPLGTVIAITLTIEQIAIIWAAASGTTSHFNVSSPLHAAVWATMAVAITIMYLSTLITSIAVFFIRLPTPSLTFAVRAGVTLALVGIGVAFLMTAPTSTQLTTPTGIIGAHTVGIADGGPGLPLLGWSTTAGDYRVAHFIGMHALQLLPLLAIALRTAGRRIPLLRPDTVQLRLTIAASIAYLAALVLLTLQAAAGEPATHPSGVFLIVGWAILILLAMTAIAILIRSRVHRTSTAFTATERSF</sequence>
<organism evidence="2 3">
    <name type="scientific">Cryobacterium breve</name>
    <dbReference type="NCBI Taxonomy" id="1259258"/>
    <lineage>
        <taxon>Bacteria</taxon>
        <taxon>Bacillati</taxon>
        <taxon>Actinomycetota</taxon>
        <taxon>Actinomycetes</taxon>
        <taxon>Micrococcales</taxon>
        <taxon>Microbacteriaceae</taxon>
        <taxon>Cryobacterium</taxon>
    </lineage>
</organism>
<feature type="transmembrane region" description="Helical" evidence="1">
    <location>
        <begin position="232"/>
        <end position="255"/>
    </location>
</feature>
<comment type="caution">
    <text evidence="2">The sequence shown here is derived from an EMBL/GenBank/DDBJ whole genome shotgun (WGS) entry which is preliminary data.</text>
</comment>
<feature type="transmembrane region" description="Helical" evidence="1">
    <location>
        <begin position="134"/>
        <end position="155"/>
    </location>
</feature>
<feature type="transmembrane region" description="Helical" evidence="1">
    <location>
        <begin position="267"/>
        <end position="288"/>
    </location>
</feature>
<evidence type="ECO:0000313" key="2">
    <source>
        <dbReference type="EMBL" id="TFD02110.1"/>
    </source>
</evidence>
<proteinExistence type="predicted"/>
<feature type="transmembrane region" description="Helical" evidence="1">
    <location>
        <begin position="198"/>
        <end position="220"/>
    </location>
</feature>
<accession>A0ABY2JAY1</accession>
<reference evidence="2 3" key="1">
    <citation type="submission" date="2019-03" db="EMBL/GenBank/DDBJ databases">
        <title>Genomics of glacier-inhabiting Cryobacterium strains.</title>
        <authorList>
            <person name="Liu Q."/>
            <person name="Xin Y.-H."/>
        </authorList>
    </citation>
    <scope>NUCLEOTIDE SEQUENCE [LARGE SCALE GENOMIC DNA]</scope>
    <source>
        <strain evidence="2 3">TMT4-23</strain>
    </source>
</reference>
<feature type="transmembrane region" description="Helical" evidence="1">
    <location>
        <begin position="36"/>
        <end position="53"/>
    </location>
</feature>